<comment type="function">
    <text evidence="1">Telomerase is a ribonucleoprotein enzyme essential for the replication of chromosome termini in most eukaryotes. It elongates telomeres. It is a reverse transcriptase that adds simple sequence repeats to chromosome ends by copying a template sequence within the RNA component of the enzyme.</text>
</comment>
<dbReference type="InterPro" id="IPR049915">
    <property type="entry name" value="TERT_TEN"/>
</dbReference>
<dbReference type="Proteomes" id="UP000015241">
    <property type="component" value="Unassembled WGS sequence"/>
</dbReference>
<keyword evidence="1" id="KW-0460">Magnesium</keyword>
<dbReference type="Pfam" id="PF11474">
    <property type="entry name" value="TEN_TERT"/>
    <property type="match status" value="1"/>
</dbReference>
<gene>
    <name evidence="3" type="ORF">FOMPIDRAFT_17886</name>
</gene>
<comment type="similarity">
    <text evidence="1">Belongs to the reverse transcriptase family. Telomerase subfamily.</text>
</comment>
<dbReference type="GO" id="GO:0070034">
    <property type="term" value="F:telomerase RNA binding"/>
    <property type="evidence" value="ECO:0007669"/>
    <property type="project" value="TreeGrafter"/>
</dbReference>
<keyword evidence="1" id="KW-0808">Transferase</keyword>
<keyword evidence="4" id="KW-1185">Reference proteome</keyword>
<dbReference type="GO" id="GO:0007004">
    <property type="term" value="P:telomere maintenance via telomerase"/>
    <property type="evidence" value="ECO:0007669"/>
    <property type="project" value="TreeGrafter"/>
</dbReference>
<keyword evidence="1" id="KW-0479">Metal-binding</keyword>
<reference evidence="3 4" key="1">
    <citation type="journal article" date="2012" name="Science">
        <title>The Paleozoic origin of enzymatic lignin decomposition reconstructed from 31 fungal genomes.</title>
        <authorList>
            <person name="Floudas D."/>
            <person name="Binder M."/>
            <person name="Riley R."/>
            <person name="Barry K."/>
            <person name="Blanchette R.A."/>
            <person name="Henrissat B."/>
            <person name="Martinez A.T."/>
            <person name="Otillar R."/>
            <person name="Spatafora J.W."/>
            <person name="Yadav J.S."/>
            <person name="Aerts A."/>
            <person name="Benoit I."/>
            <person name="Boyd A."/>
            <person name="Carlson A."/>
            <person name="Copeland A."/>
            <person name="Coutinho P.M."/>
            <person name="de Vries R.P."/>
            <person name="Ferreira P."/>
            <person name="Findley K."/>
            <person name="Foster B."/>
            <person name="Gaskell J."/>
            <person name="Glotzer D."/>
            <person name="Gorecki P."/>
            <person name="Heitman J."/>
            <person name="Hesse C."/>
            <person name="Hori C."/>
            <person name="Igarashi K."/>
            <person name="Jurgens J.A."/>
            <person name="Kallen N."/>
            <person name="Kersten P."/>
            <person name="Kohler A."/>
            <person name="Kuees U."/>
            <person name="Kumar T.K.A."/>
            <person name="Kuo A."/>
            <person name="LaButti K."/>
            <person name="Larrondo L.F."/>
            <person name="Lindquist E."/>
            <person name="Ling A."/>
            <person name="Lombard V."/>
            <person name="Lucas S."/>
            <person name="Lundell T."/>
            <person name="Martin R."/>
            <person name="McLaughlin D.J."/>
            <person name="Morgenstern I."/>
            <person name="Morin E."/>
            <person name="Murat C."/>
            <person name="Nagy L.G."/>
            <person name="Nolan M."/>
            <person name="Ohm R.A."/>
            <person name="Patyshakuliyeva A."/>
            <person name="Rokas A."/>
            <person name="Ruiz-Duenas F.J."/>
            <person name="Sabat G."/>
            <person name="Salamov A."/>
            <person name="Samejima M."/>
            <person name="Schmutz J."/>
            <person name="Slot J.C."/>
            <person name="St John F."/>
            <person name="Stenlid J."/>
            <person name="Sun H."/>
            <person name="Sun S."/>
            <person name="Syed K."/>
            <person name="Tsang A."/>
            <person name="Wiebenga A."/>
            <person name="Young D."/>
            <person name="Pisabarro A."/>
            <person name="Eastwood D.C."/>
            <person name="Martin F."/>
            <person name="Cullen D."/>
            <person name="Grigoriev I.V."/>
            <person name="Hibbett D.S."/>
        </authorList>
    </citation>
    <scope>NUCLEOTIDE SEQUENCE</scope>
    <source>
        <strain evidence="4">FP-58527</strain>
    </source>
</reference>
<dbReference type="GO" id="GO:0000333">
    <property type="term" value="C:telomerase catalytic core complex"/>
    <property type="evidence" value="ECO:0007669"/>
    <property type="project" value="TreeGrafter"/>
</dbReference>
<keyword evidence="1" id="KW-0539">Nucleus</keyword>
<comment type="subcellular location">
    <subcellularLocation>
        <location evidence="1">Nucleus</location>
    </subcellularLocation>
    <subcellularLocation>
        <location evidence="1">Chromosome</location>
        <location evidence="1">Telomere</location>
    </subcellularLocation>
</comment>
<evidence type="ECO:0000313" key="3">
    <source>
        <dbReference type="EMBL" id="EPT01424.1"/>
    </source>
</evidence>
<dbReference type="GO" id="GO:0000781">
    <property type="term" value="C:chromosome, telomeric region"/>
    <property type="evidence" value="ECO:0007669"/>
    <property type="project" value="UniProtKB-SubCell"/>
</dbReference>
<name>S8EDX1_FOMSC</name>
<dbReference type="STRING" id="743788.S8EDX1"/>
<proteinExistence type="inferred from homology"/>
<dbReference type="OrthoDB" id="289721at2759"/>
<accession>S8EDX1</accession>
<sequence length="54" mass="6157">NYFLNTVVTALEAAEWRLLFERIGEDSMFHLLTETSVFIPLPNECLCQVTGNPI</sequence>
<evidence type="ECO:0000313" key="4">
    <source>
        <dbReference type="Proteomes" id="UP000015241"/>
    </source>
</evidence>
<dbReference type="GO" id="GO:0046872">
    <property type="term" value="F:metal ion binding"/>
    <property type="evidence" value="ECO:0007669"/>
    <property type="project" value="UniProtKB-KW"/>
</dbReference>
<organism evidence="3 4">
    <name type="scientific">Fomitopsis schrenkii</name>
    <name type="common">Brown rot fungus</name>
    <dbReference type="NCBI Taxonomy" id="2126942"/>
    <lineage>
        <taxon>Eukaryota</taxon>
        <taxon>Fungi</taxon>
        <taxon>Dikarya</taxon>
        <taxon>Basidiomycota</taxon>
        <taxon>Agaricomycotina</taxon>
        <taxon>Agaricomycetes</taxon>
        <taxon>Polyporales</taxon>
        <taxon>Fomitopsis</taxon>
    </lineage>
</organism>
<dbReference type="EMBL" id="KE504142">
    <property type="protein sequence ID" value="EPT01424.1"/>
    <property type="molecule type" value="Genomic_DNA"/>
</dbReference>
<keyword evidence="1" id="KW-0548">Nucleotidyltransferase</keyword>
<dbReference type="PANTHER" id="PTHR12066">
    <property type="entry name" value="TELOMERASE REVERSE TRANSCRIPTASE"/>
    <property type="match status" value="1"/>
</dbReference>
<evidence type="ECO:0000256" key="1">
    <source>
        <dbReference type="RuleBase" id="RU365061"/>
    </source>
</evidence>
<comment type="catalytic activity">
    <reaction evidence="1">
        <text>DNA(n) + a 2'-deoxyribonucleoside 5'-triphosphate = DNA(n+1) + diphosphate</text>
        <dbReference type="Rhea" id="RHEA:22508"/>
        <dbReference type="Rhea" id="RHEA-COMP:17339"/>
        <dbReference type="Rhea" id="RHEA-COMP:17340"/>
        <dbReference type="ChEBI" id="CHEBI:33019"/>
        <dbReference type="ChEBI" id="CHEBI:61560"/>
        <dbReference type="ChEBI" id="CHEBI:173112"/>
        <dbReference type="EC" id="2.7.7.49"/>
    </reaction>
</comment>
<feature type="non-terminal residue" evidence="3">
    <location>
        <position position="54"/>
    </location>
</feature>
<keyword evidence="1" id="KW-0779">Telomere</keyword>
<dbReference type="PANTHER" id="PTHR12066:SF0">
    <property type="entry name" value="TELOMERASE REVERSE TRANSCRIPTASE"/>
    <property type="match status" value="1"/>
</dbReference>
<dbReference type="AlphaFoldDB" id="S8EDX1"/>
<protein>
    <recommendedName>
        <fullName evidence="1">Telomerase reverse transcriptase</fullName>
        <ecNumber evidence="1">2.7.7.49</ecNumber>
    </recommendedName>
    <alternativeName>
        <fullName evidence="1">Telomerase catalytic subunit</fullName>
    </alternativeName>
</protein>
<dbReference type="GO" id="GO:0003720">
    <property type="term" value="F:telomerase activity"/>
    <property type="evidence" value="ECO:0007669"/>
    <property type="project" value="InterPro"/>
</dbReference>
<dbReference type="EC" id="2.7.7.49" evidence="1"/>
<feature type="domain" description="Telomerase reverse transcriptase TEN" evidence="2">
    <location>
        <begin position="3"/>
        <end position="51"/>
    </location>
</feature>
<feature type="non-terminal residue" evidence="3">
    <location>
        <position position="1"/>
    </location>
</feature>
<dbReference type="InterPro" id="IPR003545">
    <property type="entry name" value="Telomerase_RT"/>
</dbReference>
<dbReference type="HOGENOM" id="CLU_2984804_0_0_1"/>
<evidence type="ECO:0000259" key="2">
    <source>
        <dbReference type="Pfam" id="PF11474"/>
    </source>
</evidence>
<keyword evidence="1" id="KW-0695">RNA-directed DNA polymerase</keyword>
<dbReference type="GO" id="GO:0042162">
    <property type="term" value="F:telomeric DNA binding"/>
    <property type="evidence" value="ECO:0007669"/>
    <property type="project" value="TreeGrafter"/>
</dbReference>
<keyword evidence="1" id="KW-0158">Chromosome</keyword>
<dbReference type="InParanoid" id="S8EDX1"/>
<dbReference type="eggNOG" id="ENOG502R15P">
    <property type="taxonomic scope" value="Eukaryota"/>
</dbReference>